<dbReference type="Proteomes" id="UP001066276">
    <property type="component" value="Chromosome 7"/>
</dbReference>
<evidence type="ECO:0000313" key="2">
    <source>
        <dbReference type="Proteomes" id="UP001066276"/>
    </source>
</evidence>
<reference evidence="1" key="1">
    <citation type="journal article" date="2022" name="bioRxiv">
        <title>Sequencing and chromosome-scale assembly of the giantPleurodeles waltlgenome.</title>
        <authorList>
            <person name="Brown T."/>
            <person name="Elewa A."/>
            <person name="Iarovenko S."/>
            <person name="Subramanian E."/>
            <person name="Araus A.J."/>
            <person name="Petzold A."/>
            <person name="Susuki M."/>
            <person name="Suzuki K.-i.T."/>
            <person name="Hayashi T."/>
            <person name="Toyoda A."/>
            <person name="Oliveira C."/>
            <person name="Osipova E."/>
            <person name="Leigh N.D."/>
            <person name="Simon A."/>
            <person name="Yun M.H."/>
        </authorList>
    </citation>
    <scope>NUCLEOTIDE SEQUENCE</scope>
    <source>
        <strain evidence="1">20211129_DDA</strain>
        <tissue evidence="1">Liver</tissue>
    </source>
</reference>
<evidence type="ECO:0000313" key="1">
    <source>
        <dbReference type="EMBL" id="KAJ1122547.1"/>
    </source>
</evidence>
<dbReference type="AlphaFoldDB" id="A0AAV7P2R5"/>
<sequence length="120" mass="12732">MRSGTGAHPPETPTKPWLLMYFTTLPAAKGVIFYVGTQARGPLSSPLSTFPSTDATVGSGCDAHFLKASSLGDGEKAIIRALSIECVLPVKSPIIKHCPLQRGAVRAQRSHSSHPLKDPI</sequence>
<keyword evidence="2" id="KW-1185">Reference proteome</keyword>
<organism evidence="1 2">
    <name type="scientific">Pleurodeles waltl</name>
    <name type="common">Iberian ribbed newt</name>
    <dbReference type="NCBI Taxonomy" id="8319"/>
    <lineage>
        <taxon>Eukaryota</taxon>
        <taxon>Metazoa</taxon>
        <taxon>Chordata</taxon>
        <taxon>Craniata</taxon>
        <taxon>Vertebrata</taxon>
        <taxon>Euteleostomi</taxon>
        <taxon>Amphibia</taxon>
        <taxon>Batrachia</taxon>
        <taxon>Caudata</taxon>
        <taxon>Salamandroidea</taxon>
        <taxon>Salamandridae</taxon>
        <taxon>Pleurodelinae</taxon>
        <taxon>Pleurodeles</taxon>
    </lineage>
</organism>
<comment type="caution">
    <text evidence="1">The sequence shown here is derived from an EMBL/GenBank/DDBJ whole genome shotgun (WGS) entry which is preliminary data.</text>
</comment>
<protein>
    <submittedName>
        <fullName evidence="1">Uncharacterized protein</fullName>
    </submittedName>
</protein>
<gene>
    <name evidence="1" type="ORF">NDU88_001033</name>
</gene>
<dbReference type="EMBL" id="JANPWB010000011">
    <property type="protein sequence ID" value="KAJ1122547.1"/>
    <property type="molecule type" value="Genomic_DNA"/>
</dbReference>
<name>A0AAV7P2R5_PLEWA</name>
<proteinExistence type="predicted"/>
<accession>A0AAV7P2R5</accession>